<dbReference type="EMBL" id="CH916423">
    <property type="protein sequence ID" value="EDV93962.1"/>
    <property type="molecule type" value="Genomic_DNA"/>
</dbReference>
<feature type="compositionally biased region" description="Basic and acidic residues" evidence="1">
    <location>
        <begin position="47"/>
        <end position="56"/>
    </location>
</feature>
<evidence type="ECO:0000313" key="2">
    <source>
        <dbReference type="EMBL" id="EDV93962.1"/>
    </source>
</evidence>
<dbReference type="Proteomes" id="UP000001070">
    <property type="component" value="Unassembled WGS sequence"/>
</dbReference>
<dbReference type="PhylomeDB" id="B4K0E2"/>
<feature type="region of interest" description="Disordered" evidence="1">
    <location>
        <begin position="1"/>
        <end position="56"/>
    </location>
</feature>
<feature type="region of interest" description="Disordered" evidence="1">
    <location>
        <begin position="121"/>
        <end position="190"/>
    </location>
</feature>
<gene>
    <name evidence="2" type="primary">Dgri\GH22167</name>
    <name evidence="2" type="ORF">Dgri_GH22167</name>
</gene>
<protein>
    <submittedName>
        <fullName evidence="2">GH22167</fullName>
    </submittedName>
</protein>
<feature type="compositionally biased region" description="Acidic residues" evidence="1">
    <location>
        <begin position="136"/>
        <end position="176"/>
    </location>
</feature>
<evidence type="ECO:0000256" key="1">
    <source>
        <dbReference type="SAM" id="MobiDB-lite"/>
    </source>
</evidence>
<feature type="compositionally biased region" description="Low complexity" evidence="1">
    <location>
        <begin position="1"/>
        <end position="16"/>
    </location>
</feature>
<dbReference type="HOGENOM" id="CLU_080254_0_0_1"/>
<proteinExistence type="predicted"/>
<dbReference type="AlphaFoldDB" id="B4K0E2"/>
<reference evidence="2 3" key="1">
    <citation type="journal article" date="2007" name="Nature">
        <title>Evolution of genes and genomes on the Drosophila phylogeny.</title>
        <authorList>
            <consortium name="Drosophila 12 Genomes Consortium"/>
            <person name="Clark A.G."/>
            <person name="Eisen M.B."/>
            <person name="Smith D.R."/>
            <person name="Bergman C.M."/>
            <person name="Oliver B."/>
            <person name="Markow T.A."/>
            <person name="Kaufman T.C."/>
            <person name="Kellis M."/>
            <person name="Gelbart W."/>
            <person name="Iyer V.N."/>
            <person name="Pollard D.A."/>
            <person name="Sackton T.B."/>
            <person name="Larracuente A.M."/>
            <person name="Singh N.D."/>
            <person name="Abad J.P."/>
            <person name="Abt D.N."/>
            <person name="Adryan B."/>
            <person name="Aguade M."/>
            <person name="Akashi H."/>
            <person name="Anderson W.W."/>
            <person name="Aquadro C.F."/>
            <person name="Ardell D.H."/>
            <person name="Arguello R."/>
            <person name="Artieri C.G."/>
            <person name="Barbash D.A."/>
            <person name="Barker D."/>
            <person name="Barsanti P."/>
            <person name="Batterham P."/>
            <person name="Batzoglou S."/>
            <person name="Begun D."/>
            <person name="Bhutkar A."/>
            <person name="Blanco E."/>
            <person name="Bosak S.A."/>
            <person name="Bradley R.K."/>
            <person name="Brand A.D."/>
            <person name="Brent M.R."/>
            <person name="Brooks A.N."/>
            <person name="Brown R.H."/>
            <person name="Butlin R.K."/>
            <person name="Caggese C."/>
            <person name="Calvi B.R."/>
            <person name="Bernardo de Carvalho A."/>
            <person name="Caspi A."/>
            <person name="Castrezana S."/>
            <person name="Celniker S.E."/>
            <person name="Chang J.L."/>
            <person name="Chapple C."/>
            <person name="Chatterji S."/>
            <person name="Chinwalla A."/>
            <person name="Civetta A."/>
            <person name="Clifton S.W."/>
            <person name="Comeron J.M."/>
            <person name="Costello J.C."/>
            <person name="Coyne J.A."/>
            <person name="Daub J."/>
            <person name="David R.G."/>
            <person name="Delcher A.L."/>
            <person name="Delehaunty K."/>
            <person name="Do C.B."/>
            <person name="Ebling H."/>
            <person name="Edwards K."/>
            <person name="Eickbush T."/>
            <person name="Evans J.D."/>
            <person name="Filipski A."/>
            <person name="Findeiss S."/>
            <person name="Freyhult E."/>
            <person name="Fulton L."/>
            <person name="Fulton R."/>
            <person name="Garcia A.C."/>
            <person name="Gardiner A."/>
            <person name="Garfield D.A."/>
            <person name="Garvin B.E."/>
            <person name="Gibson G."/>
            <person name="Gilbert D."/>
            <person name="Gnerre S."/>
            <person name="Godfrey J."/>
            <person name="Good R."/>
            <person name="Gotea V."/>
            <person name="Gravely B."/>
            <person name="Greenberg A.J."/>
            <person name="Griffiths-Jones S."/>
            <person name="Gross S."/>
            <person name="Guigo R."/>
            <person name="Gustafson E.A."/>
            <person name="Haerty W."/>
            <person name="Hahn M.W."/>
            <person name="Halligan D.L."/>
            <person name="Halpern A.L."/>
            <person name="Halter G.M."/>
            <person name="Han M.V."/>
            <person name="Heger A."/>
            <person name="Hillier L."/>
            <person name="Hinrichs A.S."/>
            <person name="Holmes I."/>
            <person name="Hoskins R.A."/>
            <person name="Hubisz M.J."/>
            <person name="Hultmark D."/>
            <person name="Huntley M.A."/>
            <person name="Jaffe D.B."/>
            <person name="Jagadeeshan S."/>
            <person name="Jeck W.R."/>
            <person name="Johnson J."/>
            <person name="Jones C.D."/>
            <person name="Jordan W.C."/>
            <person name="Karpen G.H."/>
            <person name="Kataoka E."/>
            <person name="Keightley P.D."/>
            <person name="Kheradpour P."/>
            <person name="Kirkness E.F."/>
            <person name="Koerich L.B."/>
            <person name="Kristiansen K."/>
            <person name="Kudrna D."/>
            <person name="Kulathinal R.J."/>
            <person name="Kumar S."/>
            <person name="Kwok R."/>
            <person name="Lander E."/>
            <person name="Langley C.H."/>
            <person name="Lapoint R."/>
            <person name="Lazzaro B.P."/>
            <person name="Lee S.J."/>
            <person name="Levesque L."/>
            <person name="Li R."/>
            <person name="Lin C.F."/>
            <person name="Lin M.F."/>
            <person name="Lindblad-Toh K."/>
            <person name="Llopart A."/>
            <person name="Long M."/>
            <person name="Low L."/>
            <person name="Lozovsky E."/>
            <person name="Lu J."/>
            <person name="Luo M."/>
            <person name="Machado C.A."/>
            <person name="Makalowski W."/>
            <person name="Marzo M."/>
            <person name="Matsuda M."/>
            <person name="Matzkin L."/>
            <person name="McAllister B."/>
            <person name="McBride C.S."/>
            <person name="McKernan B."/>
            <person name="McKernan K."/>
            <person name="Mendez-Lago M."/>
            <person name="Minx P."/>
            <person name="Mollenhauer M.U."/>
            <person name="Montooth K."/>
            <person name="Mount S.M."/>
            <person name="Mu X."/>
            <person name="Myers E."/>
            <person name="Negre B."/>
            <person name="Newfeld S."/>
            <person name="Nielsen R."/>
            <person name="Noor M.A."/>
            <person name="O'Grady P."/>
            <person name="Pachter L."/>
            <person name="Papaceit M."/>
            <person name="Parisi M.J."/>
            <person name="Parisi M."/>
            <person name="Parts L."/>
            <person name="Pedersen J.S."/>
            <person name="Pesole G."/>
            <person name="Phillippy A.M."/>
            <person name="Ponting C.P."/>
            <person name="Pop M."/>
            <person name="Porcelli D."/>
            <person name="Powell J.R."/>
            <person name="Prohaska S."/>
            <person name="Pruitt K."/>
            <person name="Puig M."/>
            <person name="Quesneville H."/>
            <person name="Ram K.R."/>
            <person name="Rand D."/>
            <person name="Rasmussen M.D."/>
            <person name="Reed L.K."/>
            <person name="Reenan R."/>
            <person name="Reily A."/>
            <person name="Remington K.A."/>
            <person name="Rieger T.T."/>
            <person name="Ritchie M.G."/>
            <person name="Robin C."/>
            <person name="Rogers Y.H."/>
            <person name="Rohde C."/>
            <person name="Rozas J."/>
            <person name="Rubenfield M.J."/>
            <person name="Ruiz A."/>
            <person name="Russo S."/>
            <person name="Salzberg S.L."/>
            <person name="Sanchez-Gracia A."/>
            <person name="Saranga D.J."/>
            <person name="Sato H."/>
            <person name="Schaeffer S.W."/>
            <person name="Schatz M.C."/>
            <person name="Schlenke T."/>
            <person name="Schwartz R."/>
            <person name="Segarra C."/>
            <person name="Singh R.S."/>
            <person name="Sirot L."/>
            <person name="Sirota M."/>
            <person name="Sisneros N.B."/>
            <person name="Smith C.D."/>
            <person name="Smith T.F."/>
            <person name="Spieth J."/>
            <person name="Stage D.E."/>
            <person name="Stark A."/>
            <person name="Stephan W."/>
            <person name="Strausberg R.L."/>
            <person name="Strempel S."/>
            <person name="Sturgill D."/>
            <person name="Sutton G."/>
            <person name="Sutton G.G."/>
            <person name="Tao W."/>
            <person name="Teichmann S."/>
            <person name="Tobari Y.N."/>
            <person name="Tomimura Y."/>
            <person name="Tsolas J.M."/>
            <person name="Valente V.L."/>
            <person name="Venter E."/>
            <person name="Venter J.C."/>
            <person name="Vicario S."/>
            <person name="Vieira F.G."/>
            <person name="Vilella A.J."/>
            <person name="Villasante A."/>
            <person name="Walenz B."/>
            <person name="Wang J."/>
            <person name="Wasserman M."/>
            <person name="Watts T."/>
            <person name="Wilson D."/>
            <person name="Wilson R.K."/>
            <person name="Wing R.A."/>
            <person name="Wolfner M.F."/>
            <person name="Wong A."/>
            <person name="Wong G.K."/>
            <person name="Wu C.I."/>
            <person name="Wu G."/>
            <person name="Yamamoto D."/>
            <person name="Yang H.P."/>
            <person name="Yang S.P."/>
            <person name="Yorke J.A."/>
            <person name="Yoshida K."/>
            <person name="Zdobnov E."/>
            <person name="Zhang P."/>
            <person name="Zhang Y."/>
            <person name="Zimin A.V."/>
            <person name="Baldwin J."/>
            <person name="Abdouelleil A."/>
            <person name="Abdulkadir J."/>
            <person name="Abebe A."/>
            <person name="Abera B."/>
            <person name="Abreu J."/>
            <person name="Acer S.C."/>
            <person name="Aftuck L."/>
            <person name="Alexander A."/>
            <person name="An P."/>
            <person name="Anderson E."/>
            <person name="Anderson S."/>
            <person name="Arachi H."/>
            <person name="Azer M."/>
            <person name="Bachantsang P."/>
            <person name="Barry A."/>
            <person name="Bayul T."/>
            <person name="Berlin A."/>
            <person name="Bessette D."/>
            <person name="Bloom T."/>
            <person name="Blye J."/>
            <person name="Boguslavskiy L."/>
            <person name="Bonnet C."/>
            <person name="Boukhgalter B."/>
            <person name="Bourzgui I."/>
            <person name="Brown A."/>
            <person name="Cahill P."/>
            <person name="Channer S."/>
            <person name="Cheshatsang Y."/>
            <person name="Chuda L."/>
            <person name="Citroen M."/>
            <person name="Collymore A."/>
            <person name="Cooke P."/>
            <person name="Costello M."/>
            <person name="D'Aco K."/>
            <person name="Daza R."/>
            <person name="De Haan G."/>
            <person name="DeGray S."/>
            <person name="DeMaso C."/>
            <person name="Dhargay N."/>
            <person name="Dooley K."/>
            <person name="Dooley E."/>
            <person name="Doricent M."/>
            <person name="Dorje P."/>
            <person name="Dorjee K."/>
            <person name="Dupes A."/>
            <person name="Elong R."/>
            <person name="Falk J."/>
            <person name="Farina A."/>
            <person name="Faro S."/>
            <person name="Ferguson D."/>
            <person name="Fisher S."/>
            <person name="Foley C.D."/>
            <person name="Franke A."/>
            <person name="Friedrich D."/>
            <person name="Gadbois L."/>
            <person name="Gearin G."/>
            <person name="Gearin C.R."/>
            <person name="Giannoukos G."/>
            <person name="Goode T."/>
            <person name="Graham J."/>
            <person name="Grandbois E."/>
            <person name="Grewal S."/>
            <person name="Gyaltsen K."/>
            <person name="Hafez N."/>
            <person name="Hagos B."/>
            <person name="Hall J."/>
            <person name="Henson C."/>
            <person name="Hollinger A."/>
            <person name="Honan T."/>
            <person name="Huard M.D."/>
            <person name="Hughes L."/>
            <person name="Hurhula B."/>
            <person name="Husby M.E."/>
            <person name="Kamat A."/>
            <person name="Kanga B."/>
            <person name="Kashin S."/>
            <person name="Khazanovich D."/>
            <person name="Kisner P."/>
            <person name="Lance K."/>
            <person name="Lara M."/>
            <person name="Lee W."/>
            <person name="Lennon N."/>
            <person name="Letendre F."/>
            <person name="LeVine R."/>
            <person name="Lipovsky A."/>
            <person name="Liu X."/>
            <person name="Liu J."/>
            <person name="Liu S."/>
            <person name="Lokyitsang T."/>
            <person name="Lokyitsang Y."/>
            <person name="Lubonja R."/>
            <person name="Lui A."/>
            <person name="MacDonald P."/>
            <person name="Magnisalis V."/>
            <person name="Maru K."/>
            <person name="Matthews C."/>
            <person name="McCusker W."/>
            <person name="McDonough S."/>
            <person name="Mehta T."/>
            <person name="Meldrim J."/>
            <person name="Meneus L."/>
            <person name="Mihai O."/>
            <person name="Mihalev A."/>
            <person name="Mihova T."/>
            <person name="Mittelman R."/>
            <person name="Mlenga V."/>
            <person name="Montmayeur A."/>
            <person name="Mulrain L."/>
            <person name="Navidi A."/>
            <person name="Naylor J."/>
            <person name="Negash T."/>
            <person name="Nguyen T."/>
            <person name="Nguyen N."/>
            <person name="Nicol R."/>
            <person name="Norbu C."/>
            <person name="Norbu N."/>
            <person name="Novod N."/>
            <person name="O'Neill B."/>
            <person name="Osman S."/>
            <person name="Markiewicz E."/>
            <person name="Oyono O.L."/>
            <person name="Patti C."/>
            <person name="Phunkhang P."/>
            <person name="Pierre F."/>
            <person name="Priest M."/>
            <person name="Raghuraman S."/>
            <person name="Rege F."/>
            <person name="Reyes R."/>
            <person name="Rise C."/>
            <person name="Rogov P."/>
            <person name="Ross K."/>
            <person name="Ryan E."/>
            <person name="Settipalli S."/>
            <person name="Shea T."/>
            <person name="Sherpa N."/>
            <person name="Shi L."/>
            <person name="Shih D."/>
            <person name="Sparrow T."/>
            <person name="Spaulding J."/>
            <person name="Stalker J."/>
            <person name="Stange-Thomann N."/>
            <person name="Stavropoulos S."/>
            <person name="Stone C."/>
            <person name="Strader C."/>
            <person name="Tesfaye S."/>
            <person name="Thomson T."/>
            <person name="Thoulutsang Y."/>
            <person name="Thoulutsang D."/>
            <person name="Topham K."/>
            <person name="Topping I."/>
            <person name="Tsamla T."/>
            <person name="Vassiliev H."/>
            <person name="Vo A."/>
            <person name="Wangchuk T."/>
            <person name="Wangdi T."/>
            <person name="Weiand M."/>
            <person name="Wilkinson J."/>
            <person name="Wilson A."/>
            <person name="Yadav S."/>
            <person name="Young G."/>
            <person name="Yu Q."/>
            <person name="Zembek L."/>
            <person name="Zhong D."/>
            <person name="Zimmer A."/>
            <person name="Zwirko Z."/>
            <person name="Jaffe D.B."/>
            <person name="Alvarez P."/>
            <person name="Brockman W."/>
            <person name="Butler J."/>
            <person name="Chin C."/>
            <person name="Gnerre S."/>
            <person name="Grabherr M."/>
            <person name="Kleber M."/>
            <person name="Mauceli E."/>
            <person name="MacCallum I."/>
        </authorList>
    </citation>
    <scope>NUCLEOTIDE SEQUENCE [LARGE SCALE GENOMIC DNA]</scope>
    <source>
        <strain evidence="3">Tucson 15287-2541.00</strain>
    </source>
</reference>
<dbReference type="InParanoid" id="B4K0E2"/>
<name>B4K0E2_DROGR</name>
<keyword evidence="3" id="KW-1185">Reference proteome</keyword>
<organism evidence="3">
    <name type="scientific">Drosophila grimshawi</name>
    <name type="common">Hawaiian fruit fly</name>
    <name type="synonym">Idiomyia grimshawi</name>
    <dbReference type="NCBI Taxonomy" id="7222"/>
    <lineage>
        <taxon>Eukaryota</taxon>
        <taxon>Metazoa</taxon>
        <taxon>Ecdysozoa</taxon>
        <taxon>Arthropoda</taxon>
        <taxon>Hexapoda</taxon>
        <taxon>Insecta</taxon>
        <taxon>Pterygota</taxon>
        <taxon>Neoptera</taxon>
        <taxon>Endopterygota</taxon>
        <taxon>Diptera</taxon>
        <taxon>Brachycera</taxon>
        <taxon>Muscomorpha</taxon>
        <taxon>Ephydroidea</taxon>
        <taxon>Drosophilidae</taxon>
        <taxon>Drosophila</taxon>
        <taxon>Hawaiian Drosophila</taxon>
    </lineage>
</organism>
<sequence length="190" mass="20777">MYGQKATSVGVSASASGRRRTADPNLHGRPSGAGIPCGKKYKGARGARREVPVQHNREHDEIELLVSQLHDSCIEKDAEMAVPPRYCPSNLDEVNPEWLRWQYPELPPTPEEDHTAVRFGGAAELAEPNEAMVEASESEAEDLGTLGEDEPIPISDEEEADEEEADEEEADEEEAGEERRTSASIVDPDG</sequence>
<accession>B4K0E2</accession>
<evidence type="ECO:0000313" key="3">
    <source>
        <dbReference type="Proteomes" id="UP000001070"/>
    </source>
</evidence>